<dbReference type="RefSeq" id="WP_315746585.1">
    <property type="nucleotide sequence ID" value="NZ_JAVYAA010000005.1"/>
</dbReference>
<dbReference type="CDD" id="cd17324">
    <property type="entry name" value="MFS_NepI_like"/>
    <property type="match status" value="1"/>
</dbReference>
<feature type="transmembrane region" description="Helical" evidence="7">
    <location>
        <begin position="230"/>
        <end position="252"/>
    </location>
</feature>
<dbReference type="AlphaFoldDB" id="A0AAJ2N5H7"/>
<evidence type="ECO:0000256" key="5">
    <source>
        <dbReference type="ARBA" id="ARBA00022989"/>
    </source>
</evidence>
<dbReference type="Pfam" id="PF07690">
    <property type="entry name" value="MFS_1"/>
    <property type="match status" value="1"/>
</dbReference>
<dbReference type="PANTHER" id="PTHR43124">
    <property type="entry name" value="PURINE EFFLUX PUMP PBUE"/>
    <property type="match status" value="1"/>
</dbReference>
<keyword evidence="2" id="KW-0813">Transport</keyword>
<feature type="transmembrane region" description="Helical" evidence="7">
    <location>
        <begin position="354"/>
        <end position="378"/>
    </location>
</feature>
<feature type="transmembrane region" description="Helical" evidence="7">
    <location>
        <begin position="44"/>
        <end position="64"/>
    </location>
</feature>
<evidence type="ECO:0000256" key="3">
    <source>
        <dbReference type="ARBA" id="ARBA00022475"/>
    </source>
</evidence>
<proteinExistence type="predicted"/>
<dbReference type="EMBL" id="JAVYAA010000005">
    <property type="protein sequence ID" value="MDT8978657.1"/>
    <property type="molecule type" value="Genomic_DNA"/>
</dbReference>
<comment type="caution">
    <text evidence="9">The sequence shown here is derived from an EMBL/GenBank/DDBJ whole genome shotgun (WGS) entry which is preliminary data.</text>
</comment>
<dbReference type="Gene3D" id="1.20.1250.20">
    <property type="entry name" value="MFS general substrate transporter like domains"/>
    <property type="match status" value="2"/>
</dbReference>
<dbReference type="PROSITE" id="PS50850">
    <property type="entry name" value="MFS"/>
    <property type="match status" value="1"/>
</dbReference>
<dbReference type="InterPro" id="IPR050189">
    <property type="entry name" value="MFS_Efflux_Transporters"/>
</dbReference>
<evidence type="ECO:0000256" key="2">
    <source>
        <dbReference type="ARBA" id="ARBA00022448"/>
    </source>
</evidence>
<keyword evidence="10" id="KW-1185">Reference proteome</keyword>
<dbReference type="GO" id="GO:0005886">
    <property type="term" value="C:plasma membrane"/>
    <property type="evidence" value="ECO:0007669"/>
    <property type="project" value="UniProtKB-SubCell"/>
</dbReference>
<dbReference type="SUPFAM" id="SSF103473">
    <property type="entry name" value="MFS general substrate transporter"/>
    <property type="match status" value="1"/>
</dbReference>
<dbReference type="InterPro" id="IPR036259">
    <property type="entry name" value="MFS_trans_sf"/>
</dbReference>
<sequence length="401" mass="43365">MNRVGIYLLALGAFIIGTVDFITVGILNMIAADMNVSIGMAGQLVTIFSISFVIGSLILVALTIRFERKKVLLYSLAIFLVGNLTAFLSTRFEILMVSRVLLAASGGLFTVIATVFAAKLASPGKQGAAIATVTTGFSAALVFGMPIGTLLTSYMDWHFIFLILGAITMLLIIMLAWMIPTAPGQTPIPLKEQLLIIKDKRVFSGLLTTLFWIIGYTITFTYISPLLQEIGHFSVEMISTALLVLGIFAFFGSRFGGYASDKWGANVTIRSSLVLHVLALIALPVALGSTWGAMVTIMVWGFSSWTTTTANQIYLISLKSSASEIILSYQTAVLNIGISLGAAVGGVLVERVPIFHFGWISSVMVLIAFVTASYSFLLSGRMKNRMEKLDLCCESPNKIKY</sequence>
<evidence type="ECO:0000256" key="7">
    <source>
        <dbReference type="SAM" id="Phobius"/>
    </source>
</evidence>
<dbReference type="InterPro" id="IPR011701">
    <property type="entry name" value="MFS"/>
</dbReference>
<evidence type="ECO:0000256" key="4">
    <source>
        <dbReference type="ARBA" id="ARBA00022692"/>
    </source>
</evidence>
<feature type="transmembrane region" description="Helical" evidence="7">
    <location>
        <begin position="297"/>
        <end position="315"/>
    </location>
</feature>
<keyword evidence="3" id="KW-1003">Cell membrane</keyword>
<evidence type="ECO:0000256" key="1">
    <source>
        <dbReference type="ARBA" id="ARBA00004651"/>
    </source>
</evidence>
<feature type="transmembrane region" description="Helical" evidence="7">
    <location>
        <begin position="327"/>
        <end position="348"/>
    </location>
</feature>
<feature type="domain" description="Major facilitator superfamily (MFS) profile" evidence="8">
    <location>
        <begin position="5"/>
        <end position="383"/>
    </location>
</feature>
<feature type="transmembrane region" description="Helical" evidence="7">
    <location>
        <begin position="157"/>
        <end position="181"/>
    </location>
</feature>
<protein>
    <submittedName>
        <fullName evidence="9">MFS transporter</fullName>
    </submittedName>
</protein>
<dbReference type="Proteomes" id="UP001250538">
    <property type="component" value="Unassembled WGS sequence"/>
</dbReference>
<feature type="transmembrane region" description="Helical" evidence="7">
    <location>
        <begin position="273"/>
        <end position="291"/>
    </location>
</feature>
<dbReference type="PANTHER" id="PTHR43124:SF10">
    <property type="entry name" value="PURINE EFFLUX PUMP PBUE"/>
    <property type="match status" value="1"/>
</dbReference>
<feature type="transmembrane region" description="Helical" evidence="7">
    <location>
        <begin position="128"/>
        <end position="151"/>
    </location>
</feature>
<accession>A0AAJ2N5H7</accession>
<keyword evidence="6 7" id="KW-0472">Membrane</keyword>
<evidence type="ECO:0000256" key="6">
    <source>
        <dbReference type="ARBA" id="ARBA00023136"/>
    </source>
</evidence>
<dbReference type="InterPro" id="IPR020846">
    <property type="entry name" value="MFS_dom"/>
</dbReference>
<feature type="transmembrane region" description="Helical" evidence="7">
    <location>
        <begin position="7"/>
        <end position="32"/>
    </location>
</feature>
<keyword evidence="5 7" id="KW-1133">Transmembrane helix</keyword>
<feature type="transmembrane region" description="Helical" evidence="7">
    <location>
        <begin position="71"/>
        <end position="88"/>
    </location>
</feature>
<reference evidence="10" key="1">
    <citation type="submission" date="2023-09" db="EMBL/GenBank/DDBJ databases">
        <title>Paenibacillus sp. chi10 Genome sequencing and assembly.</title>
        <authorList>
            <person name="Kim I."/>
        </authorList>
    </citation>
    <scope>NUCLEOTIDE SEQUENCE [LARGE SCALE GENOMIC DNA]</scope>
    <source>
        <strain evidence="10">chi10</strain>
    </source>
</reference>
<evidence type="ECO:0000259" key="8">
    <source>
        <dbReference type="PROSITE" id="PS50850"/>
    </source>
</evidence>
<gene>
    <name evidence="9" type="ORF">RQP50_20695</name>
</gene>
<feature type="transmembrane region" description="Helical" evidence="7">
    <location>
        <begin position="94"/>
        <end position="116"/>
    </location>
</feature>
<keyword evidence="4 7" id="KW-0812">Transmembrane</keyword>
<evidence type="ECO:0000313" key="9">
    <source>
        <dbReference type="EMBL" id="MDT8978657.1"/>
    </source>
</evidence>
<name>A0AAJ2N5H7_9BACL</name>
<comment type="subcellular location">
    <subcellularLocation>
        <location evidence="1">Cell membrane</location>
        <topology evidence="1">Multi-pass membrane protein</topology>
    </subcellularLocation>
</comment>
<organism evidence="9 10">
    <name type="scientific">Paenibacillus suaedae</name>
    <dbReference type="NCBI Taxonomy" id="3077233"/>
    <lineage>
        <taxon>Bacteria</taxon>
        <taxon>Bacillati</taxon>
        <taxon>Bacillota</taxon>
        <taxon>Bacilli</taxon>
        <taxon>Bacillales</taxon>
        <taxon>Paenibacillaceae</taxon>
        <taxon>Paenibacillus</taxon>
    </lineage>
</organism>
<evidence type="ECO:0000313" key="10">
    <source>
        <dbReference type="Proteomes" id="UP001250538"/>
    </source>
</evidence>
<feature type="transmembrane region" description="Helical" evidence="7">
    <location>
        <begin position="202"/>
        <end position="224"/>
    </location>
</feature>
<dbReference type="GO" id="GO:0022857">
    <property type="term" value="F:transmembrane transporter activity"/>
    <property type="evidence" value="ECO:0007669"/>
    <property type="project" value="InterPro"/>
</dbReference>